<dbReference type="PROSITE" id="PS50075">
    <property type="entry name" value="CARRIER"/>
    <property type="match status" value="1"/>
</dbReference>
<dbReference type="Gene3D" id="2.160.10.10">
    <property type="entry name" value="Hexapeptide repeat proteins"/>
    <property type="match status" value="1"/>
</dbReference>
<evidence type="ECO:0000256" key="4">
    <source>
        <dbReference type="SAM" id="Phobius"/>
    </source>
</evidence>
<dbReference type="Pfam" id="PF00501">
    <property type="entry name" value="AMP-binding"/>
    <property type="match status" value="1"/>
</dbReference>
<dbReference type="InterPro" id="IPR042099">
    <property type="entry name" value="ANL_N_sf"/>
</dbReference>
<keyword evidence="4" id="KW-0812">Transmembrane</keyword>
<dbReference type="InterPro" id="IPR000873">
    <property type="entry name" value="AMP-dep_synth/lig_dom"/>
</dbReference>
<dbReference type="SUPFAM" id="SSF51161">
    <property type="entry name" value="Trimeric LpxA-like enzymes"/>
    <property type="match status" value="3"/>
</dbReference>
<dbReference type="GO" id="GO:0031956">
    <property type="term" value="F:medium-chain fatty acid-CoA ligase activity"/>
    <property type="evidence" value="ECO:0007669"/>
    <property type="project" value="TreeGrafter"/>
</dbReference>
<reference evidence="6 7" key="1">
    <citation type="submission" date="2019-11" db="EMBL/GenBank/DDBJ databases">
        <title>Venturia inaequalis Genome Resource.</title>
        <authorList>
            <person name="Lichtner F.J."/>
        </authorList>
    </citation>
    <scope>NUCLEOTIDE SEQUENCE [LARGE SCALE GENOMIC DNA]</scope>
    <source>
        <strain evidence="6">Bline_iso_100314</strain>
    </source>
</reference>
<protein>
    <recommendedName>
        <fullName evidence="5">Carrier domain-containing protein</fullName>
    </recommendedName>
</protein>
<dbReference type="Gene3D" id="3.30.300.30">
    <property type="match status" value="1"/>
</dbReference>
<dbReference type="Gene3D" id="1.10.1200.10">
    <property type="entry name" value="ACP-like"/>
    <property type="match status" value="1"/>
</dbReference>
<comment type="caution">
    <text evidence="6">The sequence shown here is derived from an EMBL/GenBank/DDBJ whole genome shotgun (WGS) entry which is preliminary data.</text>
</comment>
<evidence type="ECO:0000256" key="2">
    <source>
        <dbReference type="ARBA" id="ARBA00022553"/>
    </source>
</evidence>
<feature type="transmembrane region" description="Helical" evidence="4">
    <location>
        <begin position="1052"/>
        <end position="1075"/>
    </location>
</feature>
<dbReference type="InterPro" id="IPR045851">
    <property type="entry name" value="AMP-bd_C_sf"/>
</dbReference>
<feature type="transmembrane region" description="Helical" evidence="4">
    <location>
        <begin position="1385"/>
        <end position="1408"/>
    </location>
</feature>
<dbReference type="GO" id="GO:0006631">
    <property type="term" value="P:fatty acid metabolic process"/>
    <property type="evidence" value="ECO:0007669"/>
    <property type="project" value="TreeGrafter"/>
</dbReference>
<dbReference type="EMBL" id="WNWQ01000312">
    <property type="protein sequence ID" value="KAE9970818.1"/>
    <property type="molecule type" value="Genomic_DNA"/>
</dbReference>
<dbReference type="Proteomes" id="UP000433883">
    <property type="component" value="Unassembled WGS sequence"/>
</dbReference>
<feature type="transmembrane region" description="Helical" evidence="4">
    <location>
        <begin position="1111"/>
        <end position="1135"/>
    </location>
</feature>
<keyword evidence="2" id="KW-0597">Phosphoprotein</keyword>
<feature type="compositionally biased region" description="Low complexity" evidence="3">
    <location>
        <begin position="1302"/>
        <end position="1315"/>
    </location>
</feature>
<dbReference type="SMART" id="SM00823">
    <property type="entry name" value="PKS_PP"/>
    <property type="match status" value="1"/>
</dbReference>
<organism evidence="6 7">
    <name type="scientific">Venturia inaequalis</name>
    <name type="common">Apple scab fungus</name>
    <dbReference type="NCBI Taxonomy" id="5025"/>
    <lineage>
        <taxon>Eukaryota</taxon>
        <taxon>Fungi</taxon>
        <taxon>Dikarya</taxon>
        <taxon>Ascomycota</taxon>
        <taxon>Pezizomycotina</taxon>
        <taxon>Dothideomycetes</taxon>
        <taxon>Pleosporomycetidae</taxon>
        <taxon>Venturiales</taxon>
        <taxon>Venturiaceae</taxon>
        <taxon>Venturia</taxon>
    </lineage>
</organism>
<gene>
    <name evidence="6" type="ORF">BLS_004741</name>
</gene>
<name>A0A8H3UKE8_VENIN</name>
<keyword evidence="4" id="KW-1133">Transmembrane helix</keyword>
<proteinExistence type="predicted"/>
<feature type="transmembrane region" description="Helical" evidence="4">
    <location>
        <begin position="869"/>
        <end position="893"/>
    </location>
</feature>
<dbReference type="InterPro" id="IPR036736">
    <property type="entry name" value="ACP-like_sf"/>
</dbReference>
<dbReference type="InterPro" id="IPR020806">
    <property type="entry name" value="PKS_PP-bd"/>
</dbReference>
<dbReference type="Pfam" id="PF00550">
    <property type="entry name" value="PP-binding"/>
    <property type="match status" value="1"/>
</dbReference>
<sequence>MPHFTPHENNASFALLRLRDHLSRGRKASSVYETIREYTRCWKQLPESAKSGCGHECKGLEEETLSLVKAQYSSLLDLLPRSDGAAIIDGRDGRALSKRRLEEYVRAFRIPSPSAGMGTVVALALPNGPLAGLLSMSIAAYYTLAPLNSTSSAVQFRSDLLCVGAKVVLVLSSDVSRLGLDEEWTLEHGIEVHTVCPTEDMTCTILPIGSSMSGDIAYSIPNGPDDTCLILMTSGTSGTRKIVPITLHSIISGVAFVGDSWQLTSRDVCLNMMPLNHVGGLVRNLLAPILLGGSTICCSAFDPNLFWDLVATSGPTWYYASPSMHAAILDTAPSSSTVVGKSQIRMVCNAAGGLLPSLAQRLHATFTCPVLPSYGMTECMPISTPPIDYRLDRPGTSGISAGPELAILDRAGGRLEASVIGRICVRGNPLFAGYLVDGRIDNSAITADGWFDTGDLGYMDKDGYLFITGRTKEVINRGGEIISPFEIEEAIMTATNDESSPICGRISAALAFSVPHDTLQESVGVVLVSLLGKPRVDLRQLHDALKTSLHSTKLPIVAVYMDAVPTRNGKLCRVGLAERLDLLPLQDDTKLSDSHFEAQCPPPETPVDGKIPKRACYLDQKQMADAVQSWYQYEVDVLAKTNAATGLLDAIIAPKTDISQMEKKDTEQLRRDLRKVLHGYLVPAKVNIVNAPFTRDLFGAIDHEILEKILAPKITLPIYSYLHPLESSVRSIYSKLLDIPPSDIPSDADFFELGGNSLKAGRLLHTFRKELNVRMPIDKLFAASRVRDICEYVDEYRCFTSKESPLKASAPLPGCTETFSSTRPSVLLLHLVPLAIFTPLQKVIFWIAFLKTWSILLDTWWQTRTSGHLSYLLISMFIARTIGSIIMPMFSIFAKWVIIGRYKEGLYPMWSSYHNRCWIVQKAIHIFGMGMFKHTNWSRVLFYRLLGAKIGKNVTIEPSTILGEYDLLEFGDNVELDRCICRPFAVERNTSMYLGKIRMGKNSAAGLKTVIAPGTHLPDNVCLGVNSSSWEWKEATESNYDQLQSRIPQPHWILWIIVGIPILLGVKTLSLLPWLGAISGLRVSHHPDEGADTMLYLVSWFANPVRVGYHFLARIMGALFTPIVYLATVIVLKFLTDAVFGKVRPGPNASRRHLDRFRMALMAKLIPQGNLIEVTGFFGAHYEMTSIIVRALGAKVGKRVYWPGTGPSIQNFDLIEVGDDVVFGSRSHLVTSDGVGSETVHIESGAMVADRVIVQPGCKIGEQAVLGSGALTRRNAHYAPESTWIGSKAGGPIFLNSPCPSTASSIRSRSPAPSSHGVSPFLNSSPERGDGRKLFEVISEKDSNSLDTPISSNSFSQLLHNDSASRSTAATTPFGRAFYEHQAPYHVFGMAFITFYSVLTSIVISIYWNAPTVLALQTLNYFAQYSSFAPLFARSIFRPFFIFAILLTAFSLLQIIFSIQALALSISVKWIMLGQREQGDYDWDKSSYCQRWQLLLTAERIRRKNGGGEDILTSLTGTYYFALFYRLQGATIGKDCALFAGGEVSTAFTEPDLLTLGDRVAVDDASLVAHINTRGNFKLNPLVVGDRCVLRTGSRLLSGASMGDDSCLLEHTLVMAGDEVDVGATLQGWPGDVFDGERVLLGKVGEESDVAKAVVGEEVVSDKMTLPLTLGTNMFIGFDPQMGLIAARISPNDFSRMHLTDLSPTSSPLQCKALLAVYQLPKLLSELGPIETEPDSGMKSWSFVHA</sequence>
<evidence type="ECO:0000259" key="5">
    <source>
        <dbReference type="PROSITE" id="PS50075"/>
    </source>
</evidence>
<dbReference type="GO" id="GO:0031177">
    <property type="term" value="F:phosphopantetheine binding"/>
    <property type="evidence" value="ECO:0007669"/>
    <property type="project" value="InterPro"/>
</dbReference>
<dbReference type="InterPro" id="IPR011004">
    <property type="entry name" value="Trimer_LpxA-like_sf"/>
</dbReference>
<accession>A0A8H3UKE8</accession>
<dbReference type="PANTHER" id="PTHR43201">
    <property type="entry name" value="ACYL-COA SYNTHETASE"/>
    <property type="match status" value="1"/>
</dbReference>
<keyword evidence="4" id="KW-0472">Membrane</keyword>
<feature type="region of interest" description="Disordered" evidence="3">
    <location>
        <begin position="1302"/>
        <end position="1327"/>
    </location>
</feature>
<evidence type="ECO:0000256" key="1">
    <source>
        <dbReference type="ARBA" id="ARBA00022450"/>
    </source>
</evidence>
<evidence type="ECO:0000256" key="3">
    <source>
        <dbReference type="SAM" id="MobiDB-lite"/>
    </source>
</evidence>
<feature type="transmembrane region" description="Helical" evidence="4">
    <location>
        <begin position="1440"/>
        <end position="1466"/>
    </location>
</feature>
<keyword evidence="1" id="KW-0596">Phosphopantetheine</keyword>
<feature type="domain" description="Carrier" evidence="5">
    <location>
        <begin position="720"/>
        <end position="797"/>
    </location>
</feature>
<dbReference type="SUPFAM" id="SSF47336">
    <property type="entry name" value="ACP-like"/>
    <property type="match status" value="1"/>
</dbReference>
<evidence type="ECO:0000313" key="6">
    <source>
        <dbReference type="EMBL" id="KAE9970818.1"/>
    </source>
</evidence>
<dbReference type="Gene3D" id="3.40.50.12780">
    <property type="entry name" value="N-terminal domain of ligase-like"/>
    <property type="match status" value="1"/>
</dbReference>
<dbReference type="SUPFAM" id="SSF56801">
    <property type="entry name" value="Acetyl-CoA synthetase-like"/>
    <property type="match status" value="1"/>
</dbReference>
<dbReference type="PANTHER" id="PTHR43201:SF10">
    <property type="entry name" value="CARRIER DOMAIN-CONTAINING PROTEIN"/>
    <property type="match status" value="1"/>
</dbReference>
<dbReference type="InterPro" id="IPR009081">
    <property type="entry name" value="PP-bd_ACP"/>
</dbReference>
<evidence type="ECO:0000313" key="7">
    <source>
        <dbReference type="Proteomes" id="UP000433883"/>
    </source>
</evidence>